<sequence length="46" mass="5069">MVIPRIELGEMGIPRIELGTFRSLSEHPTTGLNPLSSLYVAKKDSN</sequence>
<dbReference type="EMBL" id="CAEKKB010000001">
    <property type="protein sequence ID" value="CAB4292930.1"/>
    <property type="molecule type" value="Genomic_DNA"/>
</dbReference>
<evidence type="ECO:0000313" key="2">
    <source>
        <dbReference type="Proteomes" id="UP000507245"/>
    </source>
</evidence>
<name>A0A6J5VU53_PRUAR</name>
<dbReference type="Proteomes" id="UP000507245">
    <property type="component" value="Unassembled WGS sequence"/>
</dbReference>
<dbReference type="OrthoDB" id="1434832at2759"/>
<proteinExistence type="predicted"/>
<evidence type="ECO:0000313" key="1">
    <source>
        <dbReference type="EMBL" id="CAB4292930.1"/>
    </source>
</evidence>
<organism evidence="1 2">
    <name type="scientific">Prunus armeniaca</name>
    <name type="common">Apricot</name>
    <name type="synonym">Armeniaca vulgaris</name>
    <dbReference type="NCBI Taxonomy" id="36596"/>
    <lineage>
        <taxon>Eukaryota</taxon>
        <taxon>Viridiplantae</taxon>
        <taxon>Streptophyta</taxon>
        <taxon>Embryophyta</taxon>
        <taxon>Tracheophyta</taxon>
        <taxon>Spermatophyta</taxon>
        <taxon>Magnoliopsida</taxon>
        <taxon>eudicotyledons</taxon>
        <taxon>Gunneridae</taxon>
        <taxon>Pentapetalae</taxon>
        <taxon>rosids</taxon>
        <taxon>fabids</taxon>
        <taxon>Rosales</taxon>
        <taxon>Rosaceae</taxon>
        <taxon>Amygdaloideae</taxon>
        <taxon>Amygdaleae</taxon>
        <taxon>Prunus</taxon>
    </lineage>
</organism>
<gene>
    <name evidence="1" type="ORF">ORAREDHAP_LOCUS1583</name>
</gene>
<keyword evidence="2" id="KW-1185">Reference proteome</keyword>
<accession>A0A6J5VU53</accession>
<protein>
    <submittedName>
        <fullName evidence="1">Uncharacterized protein</fullName>
    </submittedName>
</protein>
<reference evidence="2" key="1">
    <citation type="journal article" date="2020" name="Genome Biol.">
        <title>Gamete binning: chromosome-level and haplotype-resolved genome assembly enabled by high-throughput single-cell sequencing of gamete genomes.</title>
        <authorList>
            <person name="Campoy J.A."/>
            <person name="Sun H."/>
            <person name="Goel M."/>
            <person name="Jiao W.-B."/>
            <person name="Folz-Donahue K."/>
            <person name="Wang N."/>
            <person name="Rubio M."/>
            <person name="Liu C."/>
            <person name="Kukat C."/>
            <person name="Ruiz D."/>
            <person name="Huettel B."/>
            <person name="Schneeberger K."/>
        </authorList>
    </citation>
    <scope>NUCLEOTIDE SEQUENCE [LARGE SCALE GENOMIC DNA]</scope>
    <source>
        <strain evidence="2">cv. Rojo Pasion</strain>
    </source>
</reference>
<dbReference type="AlphaFoldDB" id="A0A6J5VU53"/>